<dbReference type="PANTHER" id="PTHR11709:SF518">
    <property type="entry name" value="MULTICOPPER OXIDASE"/>
    <property type="match status" value="1"/>
</dbReference>
<dbReference type="InterPro" id="IPR045087">
    <property type="entry name" value="Cu-oxidase_fam"/>
</dbReference>
<dbReference type="PANTHER" id="PTHR11709">
    <property type="entry name" value="MULTI-COPPER OXIDASE"/>
    <property type="match status" value="1"/>
</dbReference>
<evidence type="ECO:0000256" key="1">
    <source>
        <dbReference type="ARBA" id="ARBA00010609"/>
    </source>
</evidence>
<dbReference type="Pfam" id="PF07732">
    <property type="entry name" value="Cu-oxidase_3"/>
    <property type="match status" value="1"/>
</dbReference>
<dbReference type="Gene3D" id="2.60.40.420">
    <property type="entry name" value="Cupredoxins - blue copper proteins"/>
    <property type="match status" value="1"/>
</dbReference>
<evidence type="ECO:0000259" key="3">
    <source>
        <dbReference type="Pfam" id="PF07732"/>
    </source>
</evidence>
<sequence>MRGVVVIYLLLAICQCNVGVTSQECSESQPCPFVGENSFNFSLSGPMSDLVSSDGFLEVDLTVAVNPVVIEWLTLFRRTYNGGFPGPVWRFKPGDTVMVNLINTLEYPDSSNSFNELRFPNTTNLHTHGLHISSEEPQDDVFIHVNPEEAFTYEYQIDSQHPAGTYWYHPHLHGSTLFHVHGGMAGMIIVEDNPNPSITPQHLLDVSCPDNCHHEVRLLFQPTLLYADNYFPSFPFIENRMNVNDSFQ</sequence>
<keyword evidence="2" id="KW-0732">Signal</keyword>
<feature type="signal peptide" evidence="2">
    <location>
        <begin position="1"/>
        <end position="22"/>
    </location>
</feature>
<dbReference type="InterPro" id="IPR008972">
    <property type="entry name" value="Cupredoxin"/>
</dbReference>
<evidence type="ECO:0000313" key="5">
    <source>
        <dbReference type="Proteomes" id="UP001642483"/>
    </source>
</evidence>
<organism evidence="4 5">
    <name type="scientific">Clavelina lepadiformis</name>
    <name type="common">Light-bulb sea squirt</name>
    <name type="synonym">Ascidia lepadiformis</name>
    <dbReference type="NCBI Taxonomy" id="159417"/>
    <lineage>
        <taxon>Eukaryota</taxon>
        <taxon>Metazoa</taxon>
        <taxon>Chordata</taxon>
        <taxon>Tunicata</taxon>
        <taxon>Ascidiacea</taxon>
        <taxon>Aplousobranchia</taxon>
        <taxon>Clavelinidae</taxon>
        <taxon>Clavelina</taxon>
    </lineage>
</organism>
<proteinExistence type="inferred from homology"/>
<keyword evidence="5" id="KW-1185">Reference proteome</keyword>
<reference evidence="4 5" key="1">
    <citation type="submission" date="2024-02" db="EMBL/GenBank/DDBJ databases">
        <authorList>
            <person name="Daric V."/>
            <person name="Darras S."/>
        </authorList>
    </citation>
    <scope>NUCLEOTIDE SEQUENCE [LARGE SCALE GENOMIC DNA]</scope>
</reference>
<dbReference type="EMBL" id="CAWYQH010000096">
    <property type="protein sequence ID" value="CAK8682729.1"/>
    <property type="molecule type" value="Genomic_DNA"/>
</dbReference>
<feature type="domain" description="Plastocyanin-like" evidence="3">
    <location>
        <begin position="114"/>
        <end position="193"/>
    </location>
</feature>
<evidence type="ECO:0000313" key="4">
    <source>
        <dbReference type="EMBL" id="CAK8682729.1"/>
    </source>
</evidence>
<dbReference type="InterPro" id="IPR011707">
    <property type="entry name" value="Cu-oxidase-like_N"/>
</dbReference>
<dbReference type="SUPFAM" id="SSF49503">
    <property type="entry name" value="Cupredoxins"/>
    <property type="match status" value="1"/>
</dbReference>
<name>A0ABP0FW04_CLALP</name>
<comment type="caution">
    <text evidence="4">The sequence shown here is derived from an EMBL/GenBank/DDBJ whole genome shotgun (WGS) entry which is preliminary data.</text>
</comment>
<feature type="chain" id="PRO_5045980822" description="Plastocyanin-like domain-containing protein" evidence="2">
    <location>
        <begin position="23"/>
        <end position="248"/>
    </location>
</feature>
<evidence type="ECO:0000256" key="2">
    <source>
        <dbReference type="SAM" id="SignalP"/>
    </source>
</evidence>
<dbReference type="CDD" id="cd13853">
    <property type="entry name" value="CuRO_1_Tth-MCO_like"/>
    <property type="match status" value="1"/>
</dbReference>
<gene>
    <name evidence="4" type="ORF">CVLEPA_LOCUS13518</name>
</gene>
<protein>
    <recommendedName>
        <fullName evidence="3">Plastocyanin-like domain-containing protein</fullName>
    </recommendedName>
</protein>
<dbReference type="Proteomes" id="UP001642483">
    <property type="component" value="Unassembled WGS sequence"/>
</dbReference>
<accession>A0ABP0FW04</accession>
<comment type="similarity">
    <text evidence="1">Belongs to the multicopper oxidase family.</text>
</comment>